<protein>
    <submittedName>
        <fullName evidence="2">Glycosyltransferase</fullName>
    </submittedName>
</protein>
<comment type="caution">
    <text evidence="2">The sequence shown here is derived from an EMBL/GenBank/DDBJ whole genome shotgun (WGS) entry which is preliminary data.</text>
</comment>
<sequence length="722" mass="82283">MPFNRETVLPGHHMDDVYALNLPNIHRCVQDVARDADILLLNNICDLDFIPSIKDRLNRNKLTLYELTSHFFNEDITNMLSYAGRGFENDYIFKLLLNACNGILFDTPELKNLYGHLNVNSFLFPFQEAPSLLDGVLMEHLTGFFKFPKITGPNAFESIGGKNLFKRLSRLEGAQYAGNFLQLNATLFENLLRKGLLIRQSDGNREIAHKLFKEAMQVEPRSYLPYLFSAFVAPDPFNVLKEALRINPRSINAWLQLAEEQFKGHDIASAFYSLEKAANIAPDCALPYIRAATIMRHMKKKDGWLSLIDKAQSSLPRHVDPPQENDRNSAMLQARRLPKKRVLLLSSDQSMIYHDLIDGFKSLEWETSVELFGTGRHNEPTAHEKLALRIRSYEPQLVLSINQNGLDLDGYILAALKQAGINVVVWYVDNPFALISGDNRQMVKDASLLLCFDSSYVENLQEQTGVTAAHLPLGTNPKRFSPPQSPHFGPEWDIVFVGNLDLDMVRRQRSALERDQPFLIRLVDNAVKKIASDSFRYNKDLFKFEAQSLGIDWDNLPFGLQERVCIVTETDASAQKRLFMVSVLGDNKIKVVGDSEWRQFILPGRLLQPVDYLKGLCGIYQKSKINLNISRLQLRATVNQRIFDVPAAGGFLLTDKTFELEQYLQPDKEVGVFENAGELKDKVNYYLANEKERIAISASARRRVLNEHTYAHRMSKIIRMLG</sequence>
<accession>A0A8J6P449</accession>
<dbReference type="AlphaFoldDB" id="A0A8J6P449"/>
<dbReference type="SUPFAM" id="SSF53756">
    <property type="entry name" value="UDP-Glycosyltransferase/glycogen phosphorylase"/>
    <property type="match status" value="1"/>
</dbReference>
<dbReference type="Proteomes" id="UP000605201">
    <property type="component" value="Unassembled WGS sequence"/>
</dbReference>
<proteinExistence type="predicted"/>
<dbReference type="Pfam" id="PF13524">
    <property type="entry name" value="Glyco_trans_1_2"/>
    <property type="match status" value="1"/>
</dbReference>
<gene>
    <name evidence="2" type="ORF">H8D96_10295</name>
</gene>
<dbReference type="EMBL" id="JACNIG010000216">
    <property type="protein sequence ID" value="MBC8432297.1"/>
    <property type="molecule type" value="Genomic_DNA"/>
</dbReference>
<dbReference type="Gene3D" id="1.25.40.1040">
    <property type="match status" value="1"/>
</dbReference>
<dbReference type="InterPro" id="IPR055259">
    <property type="entry name" value="YkvP/CgeB_Glyco_trans-like"/>
</dbReference>
<organism evidence="2 3">
    <name type="scientific">Candidatus Desulfatibia vada</name>
    <dbReference type="NCBI Taxonomy" id="2841696"/>
    <lineage>
        <taxon>Bacteria</taxon>
        <taxon>Pseudomonadati</taxon>
        <taxon>Thermodesulfobacteriota</taxon>
        <taxon>Desulfobacteria</taxon>
        <taxon>Desulfobacterales</taxon>
        <taxon>Desulfobacterales incertae sedis</taxon>
        <taxon>Candidatus Desulfatibia</taxon>
    </lineage>
</organism>
<dbReference type="SUPFAM" id="SSF48452">
    <property type="entry name" value="TPR-like"/>
    <property type="match status" value="1"/>
</dbReference>
<evidence type="ECO:0000313" key="3">
    <source>
        <dbReference type="Proteomes" id="UP000605201"/>
    </source>
</evidence>
<evidence type="ECO:0000259" key="1">
    <source>
        <dbReference type="Pfam" id="PF13524"/>
    </source>
</evidence>
<evidence type="ECO:0000313" key="2">
    <source>
        <dbReference type="EMBL" id="MBC8432297.1"/>
    </source>
</evidence>
<feature type="domain" description="Spore protein YkvP/CgeB glycosyl transferase-like" evidence="1">
    <location>
        <begin position="579"/>
        <end position="718"/>
    </location>
</feature>
<reference evidence="2 3" key="1">
    <citation type="submission" date="2020-08" db="EMBL/GenBank/DDBJ databases">
        <title>Bridging the membrane lipid divide: bacteria of the FCB group superphylum have the potential to synthesize archaeal ether lipids.</title>
        <authorList>
            <person name="Villanueva L."/>
            <person name="Von Meijenfeldt F.A.B."/>
            <person name="Westbye A.B."/>
            <person name="Yadav S."/>
            <person name="Hopmans E.C."/>
            <person name="Dutilh B.E."/>
            <person name="Sinninghe Damste J.S."/>
        </authorList>
    </citation>
    <scope>NUCLEOTIDE SEQUENCE [LARGE SCALE GENOMIC DNA]</scope>
    <source>
        <strain evidence="2">NIOZ-UU17</strain>
    </source>
</reference>
<dbReference type="InterPro" id="IPR011990">
    <property type="entry name" value="TPR-like_helical_dom_sf"/>
</dbReference>
<name>A0A8J6P449_9BACT</name>